<dbReference type="Proteomes" id="UP001565236">
    <property type="component" value="Unassembled WGS sequence"/>
</dbReference>
<dbReference type="EMBL" id="JBCLUF010000007">
    <property type="protein sequence ID" value="MEY8661884.1"/>
    <property type="molecule type" value="Genomic_DNA"/>
</dbReference>
<comment type="subcellular location">
    <subcellularLocation>
        <location evidence="1">Membrane</location>
        <topology evidence="1">Multi-pass membrane protein</topology>
    </subcellularLocation>
</comment>
<feature type="transmembrane region" description="Helical" evidence="6">
    <location>
        <begin position="202"/>
        <end position="225"/>
    </location>
</feature>
<dbReference type="RefSeq" id="WP_369941072.1">
    <property type="nucleotide sequence ID" value="NZ_JBCLUF010000007.1"/>
</dbReference>
<dbReference type="CDD" id="cd10432">
    <property type="entry name" value="BI-1-like_bacterial"/>
    <property type="match status" value="1"/>
</dbReference>
<protein>
    <submittedName>
        <fullName evidence="7">Bax inhibitor-1/YccA family protein</fullName>
    </submittedName>
</protein>
<evidence type="ECO:0000256" key="4">
    <source>
        <dbReference type="ARBA" id="ARBA00022989"/>
    </source>
</evidence>
<dbReference type="Pfam" id="PF01027">
    <property type="entry name" value="Bax1-I"/>
    <property type="match status" value="1"/>
</dbReference>
<accession>A0ABV4DN30</accession>
<feature type="transmembrane region" description="Helical" evidence="6">
    <location>
        <begin position="22"/>
        <end position="42"/>
    </location>
</feature>
<organism evidence="7 8">
    <name type="scientific">Ligilactobacillus faecis</name>
    <dbReference type="NCBI Taxonomy" id="762833"/>
    <lineage>
        <taxon>Bacteria</taxon>
        <taxon>Bacillati</taxon>
        <taxon>Bacillota</taxon>
        <taxon>Bacilli</taxon>
        <taxon>Lactobacillales</taxon>
        <taxon>Lactobacillaceae</taxon>
        <taxon>Ligilactobacillus</taxon>
    </lineage>
</organism>
<evidence type="ECO:0000256" key="3">
    <source>
        <dbReference type="ARBA" id="ARBA00022692"/>
    </source>
</evidence>
<reference evidence="7 8" key="1">
    <citation type="submission" date="2024-03" db="EMBL/GenBank/DDBJ databases">
        <title>Mouse gut bacterial collection (mGBC) of GemPharmatech.</title>
        <authorList>
            <person name="He Y."/>
            <person name="Dong L."/>
            <person name="Wu D."/>
            <person name="Gao X."/>
            <person name="Lin Z."/>
        </authorList>
    </citation>
    <scope>NUCLEOTIDE SEQUENCE [LARGE SCALE GENOMIC DNA]</scope>
    <source>
        <strain evidence="7 8">15-30</strain>
    </source>
</reference>
<dbReference type="InterPro" id="IPR006214">
    <property type="entry name" value="Bax_inhibitor_1-related"/>
</dbReference>
<evidence type="ECO:0000256" key="1">
    <source>
        <dbReference type="ARBA" id="ARBA00004141"/>
    </source>
</evidence>
<feature type="transmembrane region" description="Helical" evidence="6">
    <location>
        <begin position="141"/>
        <end position="158"/>
    </location>
</feature>
<keyword evidence="8" id="KW-1185">Reference proteome</keyword>
<comment type="caution">
    <text evidence="7">The sequence shown here is derived from an EMBL/GenBank/DDBJ whole genome shotgun (WGS) entry which is preliminary data.</text>
</comment>
<proteinExistence type="inferred from homology"/>
<feature type="transmembrane region" description="Helical" evidence="6">
    <location>
        <begin position="109"/>
        <end position="129"/>
    </location>
</feature>
<gene>
    <name evidence="7" type="ORF">AALT52_03100</name>
</gene>
<feature type="transmembrane region" description="Helical" evidence="6">
    <location>
        <begin position="83"/>
        <end position="103"/>
    </location>
</feature>
<dbReference type="PANTHER" id="PTHR23291:SF50">
    <property type="entry name" value="PROTEIN LIFEGUARD 4"/>
    <property type="match status" value="1"/>
</dbReference>
<evidence type="ECO:0000256" key="2">
    <source>
        <dbReference type="ARBA" id="ARBA00010350"/>
    </source>
</evidence>
<keyword evidence="5 6" id="KW-0472">Membrane</keyword>
<name>A0ABV4DN30_9LACO</name>
<feature type="transmembrane region" description="Helical" evidence="6">
    <location>
        <begin position="164"/>
        <end position="181"/>
    </location>
</feature>
<comment type="similarity">
    <text evidence="2 6">Belongs to the BI1 family.</text>
</comment>
<evidence type="ECO:0000256" key="6">
    <source>
        <dbReference type="RuleBase" id="RU004379"/>
    </source>
</evidence>
<keyword evidence="4 6" id="KW-1133">Transmembrane helix</keyword>
<sequence>MNNEPNLYDSRSTGLNSFFTKMYGYMGLAVAISALTAYIGSFNPTVIRMMSNPLALFGVFAIQLVLVYSMSSVKADRSPLMSALGLFLFAGLEGLLFSGIFIVYTAQNITSAFVAAFVMFTVLAIMGTTTKKDLSGIGRQANAALIALIIVSLINLFLRSPMINYIFSFVGLVIFMGLTAWDTQRLRQMYLQMGSQVNVNNLALMGALQLYLDFINIFIFLLNIFTGVGGDRD</sequence>
<evidence type="ECO:0000313" key="7">
    <source>
        <dbReference type="EMBL" id="MEY8661884.1"/>
    </source>
</evidence>
<evidence type="ECO:0000256" key="5">
    <source>
        <dbReference type="ARBA" id="ARBA00023136"/>
    </source>
</evidence>
<dbReference type="PANTHER" id="PTHR23291">
    <property type="entry name" value="BAX INHIBITOR-RELATED"/>
    <property type="match status" value="1"/>
</dbReference>
<keyword evidence="3 6" id="KW-0812">Transmembrane</keyword>
<feature type="transmembrane region" description="Helical" evidence="6">
    <location>
        <begin position="54"/>
        <end position="71"/>
    </location>
</feature>
<evidence type="ECO:0000313" key="8">
    <source>
        <dbReference type="Proteomes" id="UP001565236"/>
    </source>
</evidence>